<dbReference type="GO" id="GO:0005814">
    <property type="term" value="C:centriole"/>
    <property type="evidence" value="ECO:0007669"/>
    <property type="project" value="TreeGrafter"/>
</dbReference>
<feature type="region of interest" description="Disordered" evidence="2">
    <location>
        <begin position="1"/>
        <end position="40"/>
    </location>
</feature>
<feature type="non-terminal residue" evidence="3">
    <location>
        <position position="1"/>
    </location>
</feature>
<sequence length="1079" mass="125748">MAQSSSDSDTYLRSSANRQGRVRATRSNSQRRSRVQGDADISEKIDTLASTLQDTSRNLHNVDRMLGQYREHTEDQAEAMATLRENLEESINHLRSQRLRRNSGARSASLSTLHTSDLDGGSASEGHHYRPTSPLRDYGMSGGAERRRSRSATVRFMDETDPSGNIHTMHQSLRDLRSEQLRLGDDIEREIVRRNRSELETKKTLENLADHVRISQREETVSERVERRLQEIEKEMRAGRQQAERRPEQRGSVSLQLQEALRKREEKATGTEDVTKSKLLRSECEKNKIEQELERTRRQLEQSEGSRDTLLQQIDDLRTQLLTTEQDRLDLRQQFSQIASRQRSLTERSEREKQELEKQIQDLRLQLTQNAVMAEVDELKRVIERKDREKSQLSVHVEALSSDLGKREKQQLRMLEQLKEIQNRYEEQTKQVEMLKDEMERKKEDLKARAQVSIRQWKLKCKKLEQHLENERRAAGLVAEKSRQMLKDKESIQGQFQTASQQLDNLRKELGDVLSRLAQKEEELRRRDVEFSETQSQQMNLEREIREAREVARQLESEVEKQNLLQMQVKEENQNLERELDALRRKREQDQEKMLDLQGAVKELSAIRADLTNRLAEEERAWKELKRNLSELQGQQDRAREDLASAGQQLKLERDVHQCELAGLRAEIQDLKAKHETHSQEAIQLFRKEREELESRIRNLQADKAVDKSLVKAHRQQLEKMKIECDKLTEELTQSEEVYAKLRRKYQLLKQELEEKLAVVTQKRLSKLVTSGDDQVRRMDETIRELREQINCLETEQESILQTIGIEIDSACRGFSRDSDEKFKAISLTPGLQKDPHRWLAEMKTKLRWLCEEAKEREGQERKLRCHLQQGREQLKGLRQNKESEQQLLVAQIAKQEQLLEEIHREKRDLLEKTRRKDEEMRILHDRILDLEMSTRLALDHLESVPEKLSLLEDFKDLEARDEKVDAASRSIRLATLSSSVRGQNSFLSSSLLTDSSSPHKRLASPDFDNSNEQDDSLSKSSASELRELTLGPASASPRLERDKRPLSDKPSPERWLAASFERQSGPQKGASVSSTADV</sequence>
<dbReference type="PANTHER" id="PTHR46657">
    <property type="entry name" value="CENTROSOMAL PROTEIN OF 128 KDA"/>
    <property type="match status" value="1"/>
</dbReference>
<keyword evidence="4" id="KW-1185">Reference proteome</keyword>
<feature type="compositionally biased region" description="Basic residues" evidence="2">
    <location>
        <begin position="20"/>
        <end position="34"/>
    </location>
</feature>
<dbReference type="Gene3D" id="1.10.287.1490">
    <property type="match status" value="1"/>
</dbReference>
<feature type="coiled-coil region" evidence="1">
    <location>
        <begin position="868"/>
        <end position="920"/>
    </location>
</feature>
<evidence type="ECO:0000256" key="1">
    <source>
        <dbReference type="SAM" id="Coils"/>
    </source>
</evidence>
<dbReference type="AlphaFoldDB" id="A0A8J7NTL9"/>
<feature type="non-terminal residue" evidence="3">
    <location>
        <position position="1079"/>
    </location>
</feature>
<dbReference type="InterPro" id="IPR026652">
    <property type="entry name" value="CEP128"/>
</dbReference>
<evidence type="ECO:0000256" key="2">
    <source>
        <dbReference type="SAM" id="MobiDB-lite"/>
    </source>
</evidence>
<feature type="compositionally biased region" description="Basic and acidic residues" evidence="2">
    <location>
        <begin position="1039"/>
        <end position="1053"/>
    </location>
</feature>
<name>A0A8J7NTL9_ATRSP</name>
<evidence type="ECO:0000313" key="3">
    <source>
        <dbReference type="EMBL" id="MBN3319392.1"/>
    </source>
</evidence>
<dbReference type="GO" id="GO:0000922">
    <property type="term" value="C:spindle pole"/>
    <property type="evidence" value="ECO:0007669"/>
    <property type="project" value="TreeGrafter"/>
</dbReference>
<keyword evidence="1" id="KW-0175">Coiled coil</keyword>
<feature type="coiled-coil region" evidence="1">
    <location>
        <begin position="279"/>
        <end position="803"/>
    </location>
</feature>
<feature type="compositionally biased region" description="Basic and acidic residues" evidence="2">
    <location>
        <begin position="236"/>
        <end position="249"/>
    </location>
</feature>
<protein>
    <submittedName>
        <fullName evidence="3">CE128 protein</fullName>
    </submittedName>
</protein>
<feature type="compositionally biased region" description="Polar residues" evidence="2">
    <location>
        <begin position="1062"/>
        <end position="1079"/>
    </location>
</feature>
<feature type="region of interest" description="Disordered" evidence="2">
    <location>
        <begin position="236"/>
        <end position="255"/>
    </location>
</feature>
<feature type="region of interest" description="Disordered" evidence="2">
    <location>
        <begin position="990"/>
        <end position="1079"/>
    </location>
</feature>
<comment type="caution">
    <text evidence="3">The sequence shown here is derived from an EMBL/GenBank/DDBJ whole genome shotgun (WGS) entry which is preliminary data.</text>
</comment>
<dbReference type="PANTHER" id="PTHR46657:SF1">
    <property type="entry name" value="CENTROSOMAL PROTEIN OF 128 KDA"/>
    <property type="match status" value="1"/>
</dbReference>
<dbReference type="Proteomes" id="UP000736164">
    <property type="component" value="Unassembled WGS sequence"/>
</dbReference>
<evidence type="ECO:0000313" key="4">
    <source>
        <dbReference type="Proteomes" id="UP000736164"/>
    </source>
</evidence>
<dbReference type="EMBL" id="JAAWVO010044538">
    <property type="protein sequence ID" value="MBN3319392.1"/>
    <property type="molecule type" value="Genomic_DNA"/>
</dbReference>
<accession>A0A8J7NTL9</accession>
<feature type="compositionally biased region" description="Polar residues" evidence="2">
    <location>
        <begin position="104"/>
        <end position="115"/>
    </location>
</feature>
<gene>
    <name evidence="3" type="primary">Cep128</name>
    <name evidence="3" type="ORF">GTO95_0004134</name>
</gene>
<feature type="region of interest" description="Disordered" evidence="2">
    <location>
        <begin position="95"/>
        <end position="150"/>
    </location>
</feature>
<proteinExistence type="predicted"/>
<organism evidence="3 4">
    <name type="scientific">Atractosteus spatula</name>
    <name type="common">Alligator gar</name>
    <name type="synonym">Lepisosteus spatula</name>
    <dbReference type="NCBI Taxonomy" id="7917"/>
    <lineage>
        <taxon>Eukaryota</taxon>
        <taxon>Metazoa</taxon>
        <taxon>Chordata</taxon>
        <taxon>Craniata</taxon>
        <taxon>Vertebrata</taxon>
        <taxon>Euteleostomi</taxon>
        <taxon>Actinopterygii</taxon>
        <taxon>Neopterygii</taxon>
        <taxon>Holostei</taxon>
        <taxon>Semionotiformes</taxon>
        <taxon>Lepisosteidae</taxon>
        <taxon>Atractosteus</taxon>
    </lineage>
</organism>
<reference evidence="3" key="1">
    <citation type="journal article" date="2021" name="Cell">
        <title>Tracing the genetic footprints of vertebrate landing in non-teleost ray-finned fishes.</title>
        <authorList>
            <person name="Bi X."/>
            <person name="Wang K."/>
            <person name="Yang L."/>
            <person name="Pan H."/>
            <person name="Jiang H."/>
            <person name="Wei Q."/>
            <person name="Fang M."/>
            <person name="Yu H."/>
            <person name="Zhu C."/>
            <person name="Cai Y."/>
            <person name="He Y."/>
            <person name="Gan X."/>
            <person name="Zeng H."/>
            <person name="Yu D."/>
            <person name="Zhu Y."/>
            <person name="Jiang H."/>
            <person name="Qiu Q."/>
            <person name="Yang H."/>
            <person name="Zhang Y.E."/>
            <person name="Wang W."/>
            <person name="Zhu M."/>
            <person name="He S."/>
            <person name="Zhang G."/>
        </authorList>
    </citation>
    <scope>NUCLEOTIDE SEQUENCE</scope>
    <source>
        <strain evidence="3">Allg_001</strain>
    </source>
</reference>